<feature type="domain" description="Serpin" evidence="2">
    <location>
        <begin position="41"/>
        <end position="411"/>
    </location>
</feature>
<comment type="similarity">
    <text evidence="1">Belongs to the serpin family.</text>
</comment>
<accession>A0A918Z1G9</accession>
<dbReference type="Gene3D" id="3.30.497.10">
    <property type="entry name" value="Antithrombin, subunit I, domain 2"/>
    <property type="match status" value="2"/>
</dbReference>
<reference evidence="3" key="1">
    <citation type="journal article" date="2014" name="Int. J. Syst. Evol. Microbiol.">
        <title>Complete genome sequence of Corynebacterium casei LMG S-19264T (=DSM 44701T), isolated from a smear-ripened cheese.</title>
        <authorList>
            <consortium name="US DOE Joint Genome Institute (JGI-PGF)"/>
            <person name="Walter F."/>
            <person name="Albersmeier A."/>
            <person name="Kalinowski J."/>
            <person name="Ruckert C."/>
        </authorList>
    </citation>
    <scope>NUCLEOTIDE SEQUENCE</scope>
    <source>
        <strain evidence="3">CGMCC 4.7403</strain>
    </source>
</reference>
<dbReference type="InterPro" id="IPR000215">
    <property type="entry name" value="Serpin_fam"/>
</dbReference>
<evidence type="ECO:0000313" key="4">
    <source>
        <dbReference type="Proteomes" id="UP000603227"/>
    </source>
</evidence>
<organism evidence="3 4">
    <name type="scientific">Streptomyces capitiformicae</name>
    <dbReference type="NCBI Taxonomy" id="2014920"/>
    <lineage>
        <taxon>Bacteria</taxon>
        <taxon>Bacillati</taxon>
        <taxon>Actinomycetota</taxon>
        <taxon>Actinomycetes</taxon>
        <taxon>Kitasatosporales</taxon>
        <taxon>Streptomycetaceae</taxon>
        <taxon>Streptomyces</taxon>
    </lineage>
</organism>
<dbReference type="PANTHER" id="PTHR11461:SF211">
    <property type="entry name" value="GH10112P-RELATED"/>
    <property type="match status" value="1"/>
</dbReference>
<dbReference type="InterPro" id="IPR023796">
    <property type="entry name" value="Serpin_dom"/>
</dbReference>
<proteinExistence type="inferred from homology"/>
<dbReference type="RefSeq" id="WP_189784675.1">
    <property type="nucleotide sequence ID" value="NZ_BNAT01000018.1"/>
</dbReference>
<dbReference type="SUPFAM" id="SSF56574">
    <property type="entry name" value="Serpins"/>
    <property type="match status" value="2"/>
</dbReference>
<comment type="caution">
    <text evidence="3">The sequence shown here is derived from an EMBL/GenBank/DDBJ whole genome shotgun (WGS) entry which is preliminary data.</text>
</comment>
<dbReference type="EMBL" id="BNAT01000018">
    <property type="protein sequence ID" value="GHE32948.1"/>
    <property type="molecule type" value="Genomic_DNA"/>
</dbReference>
<reference evidence="3" key="2">
    <citation type="submission" date="2020-09" db="EMBL/GenBank/DDBJ databases">
        <authorList>
            <person name="Sun Q."/>
            <person name="Zhou Y."/>
        </authorList>
    </citation>
    <scope>NUCLEOTIDE SEQUENCE</scope>
    <source>
        <strain evidence="3">CGMCC 4.7403</strain>
    </source>
</reference>
<dbReference type="Pfam" id="PF00079">
    <property type="entry name" value="Serpin"/>
    <property type="match status" value="1"/>
</dbReference>
<evidence type="ECO:0000259" key="2">
    <source>
        <dbReference type="SMART" id="SM00093"/>
    </source>
</evidence>
<dbReference type="GO" id="GO:0004867">
    <property type="term" value="F:serine-type endopeptidase inhibitor activity"/>
    <property type="evidence" value="ECO:0007669"/>
    <property type="project" value="InterPro"/>
</dbReference>
<evidence type="ECO:0000256" key="1">
    <source>
        <dbReference type="RuleBase" id="RU000411"/>
    </source>
</evidence>
<dbReference type="PANTHER" id="PTHR11461">
    <property type="entry name" value="SERINE PROTEASE INHIBITOR, SERPIN"/>
    <property type="match status" value="1"/>
</dbReference>
<evidence type="ECO:0000313" key="3">
    <source>
        <dbReference type="EMBL" id="GHE32948.1"/>
    </source>
</evidence>
<dbReference type="InterPro" id="IPR042178">
    <property type="entry name" value="Serpin_sf_1"/>
</dbReference>
<dbReference type="InterPro" id="IPR036186">
    <property type="entry name" value="Serpin_sf"/>
</dbReference>
<dbReference type="SMART" id="SM00093">
    <property type="entry name" value="SERPIN"/>
    <property type="match status" value="1"/>
</dbReference>
<protein>
    <recommendedName>
        <fullName evidence="2">Serpin domain-containing protein</fullName>
    </recommendedName>
</protein>
<dbReference type="GO" id="GO:0005615">
    <property type="term" value="C:extracellular space"/>
    <property type="evidence" value="ECO:0007669"/>
    <property type="project" value="InterPro"/>
</dbReference>
<dbReference type="AlphaFoldDB" id="A0A918Z1G9"/>
<sequence length="423" mass="43850">MRGTDEAGRAADKAVATVEAIGAIGAVNGLTARWAGAMSDRTLSSDGTVFSAAGVWPLLAFLADGAAGAARSELGEALGLPADRAAGAARELLDGLAGVRGLDSALGLALGLWTWRTVELRDEWAAGLPAGTHGVLTGDEGIDRRALDAWAAKHTGGQIDRMPVTLRPNTALVLATALTLRTDWEVPFQGDLMPWRDADRAGLTRTTPDLDAVAVARTPSGAVTVATVRGTNGLDVLLLLGDEELGPGEVIGAGVEVLAGTRAAVPGSRLPLGQAGPGLLIQKLPCFAPEPPSLKLDTVEFTLAAEHDLAARPELFGLATATDGASGHFPGISAAPLARISGRQSATASFSAEGFRAAAVTAFEMLWLGLPENEPQHETLRVHATFDRPFGFLAVHRDTRLVLAAGWVIDPEPFREDDLDEAG</sequence>
<dbReference type="Proteomes" id="UP000603227">
    <property type="component" value="Unassembled WGS sequence"/>
</dbReference>
<name>A0A918Z1G9_9ACTN</name>
<keyword evidence="4" id="KW-1185">Reference proteome</keyword>
<gene>
    <name evidence="3" type="ORF">GCM10017771_49860</name>
</gene>